<dbReference type="Pfam" id="PF12146">
    <property type="entry name" value="Hydrolase_4"/>
    <property type="match status" value="1"/>
</dbReference>
<keyword evidence="4" id="KW-1185">Reference proteome</keyword>
<proteinExistence type="predicted"/>
<dbReference type="Proteomes" id="UP000238350">
    <property type="component" value="Unassembled WGS sequence"/>
</dbReference>
<name>A0A2T0FLV3_9ASCO</name>
<dbReference type="SUPFAM" id="SSF53474">
    <property type="entry name" value="alpha/beta-Hydrolases"/>
    <property type="match status" value="1"/>
</dbReference>
<evidence type="ECO:0000259" key="2">
    <source>
        <dbReference type="Pfam" id="PF12146"/>
    </source>
</evidence>
<dbReference type="InterPro" id="IPR000073">
    <property type="entry name" value="AB_hydrolase_1"/>
</dbReference>
<dbReference type="EMBL" id="NDIQ01000022">
    <property type="protein sequence ID" value="PRT55971.1"/>
    <property type="molecule type" value="Genomic_DNA"/>
</dbReference>
<dbReference type="AlphaFoldDB" id="A0A2T0FLV3"/>
<dbReference type="InterPro" id="IPR051044">
    <property type="entry name" value="MAG_DAG_Lipase"/>
</dbReference>
<protein>
    <submittedName>
        <fullName evidence="3">Monoglyceride lipase</fullName>
    </submittedName>
</protein>
<dbReference type="PANTHER" id="PTHR11614">
    <property type="entry name" value="PHOSPHOLIPASE-RELATED"/>
    <property type="match status" value="1"/>
</dbReference>
<comment type="caution">
    <text evidence="3">The sequence shown here is derived from an EMBL/GenBank/DDBJ whole genome shotgun (WGS) entry which is preliminary data.</text>
</comment>
<dbReference type="OrthoDB" id="10249433at2759"/>
<dbReference type="RefSeq" id="XP_024665916.1">
    <property type="nucleotide sequence ID" value="XM_024810148.1"/>
</dbReference>
<accession>A0A2T0FLV3</accession>
<reference evidence="3 4" key="1">
    <citation type="submission" date="2017-04" db="EMBL/GenBank/DDBJ databases">
        <title>Genome sequencing of [Candida] sorbophila.</title>
        <authorList>
            <person name="Ahn J.O."/>
        </authorList>
    </citation>
    <scope>NUCLEOTIDE SEQUENCE [LARGE SCALE GENOMIC DNA]</scope>
    <source>
        <strain evidence="3 4">DS02</strain>
    </source>
</reference>
<dbReference type="GeneID" id="36517339"/>
<dbReference type="STRING" id="45607.A0A2T0FLV3"/>
<evidence type="ECO:0000313" key="4">
    <source>
        <dbReference type="Proteomes" id="UP000238350"/>
    </source>
</evidence>
<gene>
    <name evidence="3" type="ORF">B9G98_03591</name>
</gene>
<feature type="region of interest" description="Disordered" evidence="1">
    <location>
        <begin position="293"/>
        <end position="313"/>
    </location>
</feature>
<dbReference type="Gene3D" id="3.40.50.1820">
    <property type="entry name" value="alpha/beta hydrolase"/>
    <property type="match status" value="1"/>
</dbReference>
<dbReference type="InterPro" id="IPR029058">
    <property type="entry name" value="AB_hydrolase_fold"/>
</dbReference>
<sequence>MSYTDSVISSNGADLVVRHWPAPDGVKTKAKIVYVHGFSEHNDLYSAWWPRIVSHGYDVTMFDQRGFGKTASSVKDFGITSDENQFKDLDRVISTVLDGSDVPMILWGHSMGGGITLNYMVRGTMREKFSAYMANSPYVLGNPQGPNGQFLVKLIPLAMLVVPGMRQQVEIDPRICTNDPAKVEQYKRDPLRHNIGTVRLFSDMKKRGKALVDPDYVKRSIDRPVLVSQGDNDLLCDVKGAQEYFRLLNNSDKTLEIYPGMPHELQQLKEPEVTDHLNKVLAWLDARFDKADQSIKPDSSTAKPASKLDKVGA</sequence>
<dbReference type="PRINTS" id="PR00111">
    <property type="entry name" value="ABHYDROLASE"/>
</dbReference>
<dbReference type="SMR" id="A0A2T0FLV3"/>
<dbReference type="InterPro" id="IPR022742">
    <property type="entry name" value="Hydrolase_4"/>
</dbReference>
<organism evidence="3 4">
    <name type="scientific">Wickerhamiella sorbophila</name>
    <dbReference type="NCBI Taxonomy" id="45607"/>
    <lineage>
        <taxon>Eukaryota</taxon>
        <taxon>Fungi</taxon>
        <taxon>Dikarya</taxon>
        <taxon>Ascomycota</taxon>
        <taxon>Saccharomycotina</taxon>
        <taxon>Dipodascomycetes</taxon>
        <taxon>Dipodascales</taxon>
        <taxon>Trichomonascaceae</taxon>
        <taxon>Wickerhamiella</taxon>
    </lineage>
</organism>
<feature type="domain" description="Serine aminopeptidase S33" evidence="2">
    <location>
        <begin position="27"/>
        <end position="266"/>
    </location>
</feature>
<evidence type="ECO:0000313" key="3">
    <source>
        <dbReference type="EMBL" id="PRT55971.1"/>
    </source>
</evidence>
<evidence type="ECO:0000256" key="1">
    <source>
        <dbReference type="SAM" id="MobiDB-lite"/>
    </source>
</evidence>